<keyword evidence="2" id="KW-1185">Reference proteome</keyword>
<evidence type="ECO:0000313" key="2">
    <source>
        <dbReference type="Proteomes" id="UP000829398"/>
    </source>
</evidence>
<organism evidence="1 2">
    <name type="scientific">Citrus sinensis</name>
    <name type="common">Sweet orange</name>
    <name type="synonym">Citrus aurantium var. sinensis</name>
    <dbReference type="NCBI Taxonomy" id="2711"/>
    <lineage>
        <taxon>Eukaryota</taxon>
        <taxon>Viridiplantae</taxon>
        <taxon>Streptophyta</taxon>
        <taxon>Embryophyta</taxon>
        <taxon>Tracheophyta</taxon>
        <taxon>Spermatophyta</taxon>
        <taxon>Magnoliopsida</taxon>
        <taxon>eudicotyledons</taxon>
        <taxon>Gunneridae</taxon>
        <taxon>Pentapetalae</taxon>
        <taxon>rosids</taxon>
        <taxon>malvids</taxon>
        <taxon>Sapindales</taxon>
        <taxon>Rutaceae</taxon>
        <taxon>Aurantioideae</taxon>
        <taxon>Citrus</taxon>
    </lineage>
</organism>
<protein>
    <submittedName>
        <fullName evidence="1">Disease resistance-like protein DSC1</fullName>
    </submittedName>
</protein>
<comment type="caution">
    <text evidence="1">The sequence shown here is derived from an EMBL/GenBank/DDBJ whole genome shotgun (WGS) entry which is preliminary data.</text>
</comment>
<name>A0ACB8M7M7_CITSI</name>
<accession>A0ACB8M7M7</accession>
<dbReference type="Proteomes" id="UP000829398">
    <property type="component" value="Chromosome 3"/>
</dbReference>
<evidence type="ECO:0000313" key="1">
    <source>
        <dbReference type="EMBL" id="KAH9781646.1"/>
    </source>
</evidence>
<sequence>MMASSSSSSNPRNNKHDVFLSFSGEDTRDNFTSHLYSALCQKGVETFIDDQLNRGDEISQSLLDTIEASSISIIIFSEKYASSGWCLDELSKVLDCRKVYAQIVIPVFYRVDPSHVRKQIGSFGVSFSKLKEKFPEKMQRWRSALTEAANLSGFDSFVIRNESELIKKVVNDILEKLPKVVPCDSKNELVGVESRVEEIESLLGAAPLLGIWGIGGIGKTTIARVIFNRISRNFKGSCFLENIREESQKAGGLAFLQQKLLSEVLKDVNVIPHTDLNFRRLSCRKVLIVLDDVTCLNQIESLVGSLDRLLPESRILITTRNKQVLRNCHVNQIYEIKGLGDDHALELCIRHAFRQNLVDVDYKELSDKVINYAQGLTTLEKVLPHGAKTKSEGTKIELKGIFIWHGYPLKSLPSNIDPEKLVLLEMPHSNIEQLWSGNQHYGKLKRKIIAACNTITKSPNPSLIPHLNKLVSLKLSGCKSLKSLPAEMFHLEFLKELDLLGCSKLKRLPEMSSAVNIEEVILNGTAIEELPSSIDCISGLSILDVQNCKKLKSLPSNLCKLTCLRALILNGCSKLQRLPDELGNLEALGYLHAEGTGIREVPSSIVRLNNVRKLDFKGTKGLSLPMTLSLSGALRGLFLRDEPYRPCIDLSDNYKMDQNVTRGILQDALQKFKHMATECRKRVEEKIPFSGSKGYILLPGSEIPEWFSFKSEGSSMTLEMTPDFFNKNRVLGFAFSAIVGFGDHQDVREARFKLFWEIKVKPKDCDSHVIQRSLAIIRYVESDHLLLGDDFFDDKDFFTFWENNWVPEAIQFYFKEEPGYEILEYCLVKKCGIHLLYVPDSTDSTEREGPHP</sequence>
<reference evidence="2" key="1">
    <citation type="journal article" date="2023" name="Hortic. Res.">
        <title>A chromosome-level phased genome enabling allele-level studies in sweet orange: a case study on citrus Huanglongbing tolerance.</title>
        <authorList>
            <person name="Wu B."/>
            <person name="Yu Q."/>
            <person name="Deng Z."/>
            <person name="Duan Y."/>
            <person name="Luo F."/>
            <person name="Gmitter F. Jr."/>
        </authorList>
    </citation>
    <scope>NUCLEOTIDE SEQUENCE [LARGE SCALE GENOMIC DNA]</scope>
    <source>
        <strain evidence="2">cv. Valencia</strain>
    </source>
</reference>
<gene>
    <name evidence="1" type="ORF">KPL71_008550</name>
</gene>
<dbReference type="EMBL" id="CM039172">
    <property type="protein sequence ID" value="KAH9781646.1"/>
    <property type="molecule type" value="Genomic_DNA"/>
</dbReference>
<proteinExistence type="predicted"/>